<reference evidence="1" key="1">
    <citation type="submission" date="2020-05" db="EMBL/GenBank/DDBJ databases">
        <title>Chitinophaga laudate sp. nov., isolated from a tropical peat swamp.</title>
        <authorList>
            <person name="Goh C.B.S."/>
            <person name="Lee M.S."/>
            <person name="Parimannan S."/>
            <person name="Pasbakhsh P."/>
            <person name="Yule C.M."/>
            <person name="Rajandas H."/>
            <person name="Loke S."/>
            <person name="Croft L."/>
            <person name="Tan J.B.L."/>
        </authorList>
    </citation>
    <scope>NUCLEOTIDE SEQUENCE</scope>
    <source>
        <strain evidence="1">Mgbs1</strain>
    </source>
</reference>
<gene>
    <name evidence="1" type="ORF">ECE50_004695</name>
</gene>
<dbReference type="Proteomes" id="UP000281028">
    <property type="component" value="Unassembled WGS sequence"/>
</dbReference>
<name>A0A433WGK5_9BACT</name>
<proteinExistence type="predicted"/>
<organism evidence="1 2">
    <name type="scientific">Chitinophaga solisilvae</name>
    <dbReference type="NCBI Taxonomy" id="1233460"/>
    <lineage>
        <taxon>Bacteria</taxon>
        <taxon>Pseudomonadati</taxon>
        <taxon>Bacteroidota</taxon>
        <taxon>Chitinophagia</taxon>
        <taxon>Chitinophagales</taxon>
        <taxon>Chitinophagaceae</taxon>
        <taxon>Chitinophaga</taxon>
    </lineage>
</organism>
<sequence>MILLISRRNHAITIFQENEQQVLATGRWERVRRAGKQLWLYSHNNRQELHIRRNPCKWFQWSWNITYTLTFSRDLHPQEFRISCVKYVPPHWEMTAGEHTWHYFAHNGHAKSIFRDDRQVAGIDKDAFYWFNQEMMYIALNHEEEPLLIAGLALLFNLESNDDAEMFSVDLGAYYGPGTKKYDKTWRPR</sequence>
<keyword evidence="2" id="KW-1185">Reference proteome</keyword>
<protein>
    <submittedName>
        <fullName evidence="1">Uncharacterized protein</fullName>
    </submittedName>
</protein>
<comment type="caution">
    <text evidence="1">The sequence shown here is derived from an EMBL/GenBank/DDBJ whole genome shotgun (WGS) entry which is preliminary data.</text>
</comment>
<evidence type="ECO:0000313" key="1">
    <source>
        <dbReference type="EMBL" id="NSL86118.1"/>
    </source>
</evidence>
<evidence type="ECO:0000313" key="2">
    <source>
        <dbReference type="Proteomes" id="UP000281028"/>
    </source>
</evidence>
<dbReference type="EMBL" id="RIAR02000001">
    <property type="protein sequence ID" value="NSL86118.1"/>
    <property type="molecule type" value="Genomic_DNA"/>
</dbReference>
<dbReference type="AlphaFoldDB" id="A0A433WGK5"/>
<accession>A0A433WGK5</accession>